<keyword evidence="2" id="KW-1185">Reference proteome</keyword>
<dbReference type="EMBL" id="BLKM01001839">
    <property type="protein sequence ID" value="GFG40336.1"/>
    <property type="molecule type" value="Genomic_DNA"/>
</dbReference>
<dbReference type="InParanoid" id="A0A6L2Q6I8"/>
<comment type="caution">
    <text evidence="1">The sequence shown here is derived from an EMBL/GenBank/DDBJ whole genome shotgun (WGS) entry which is preliminary data.</text>
</comment>
<gene>
    <name evidence="1" type="ORF">Cfor_00929</name>
</gene>
<dbReference type="Proteomes" id="UP000502823">
    <property type="component" value="Unassembled WGS sequence"/>
</dbReference>
<feature type="non-terminal residue" evidence="1">
    <location>
        <position position="1"/>
    </location>
</feature>
<feature type="non-terminal residue" evidence="1">
    <location>
        <position position="71"/>
    </location>
</feature>
<sequence>LDLLSGPPRTSSRLLPVPRGAAGRLCAGIAVQRLGPSLRSSHRLEQSCLVGRRETSSAGALTLKCRVGVQN</sequence>
<accession>A0A6L2Q6I8</accession>
<protein>
    <submittedName>
        <fullName evidence="1">Uncharacterized protein</fullName>
    </submittedName>
</protein>
<proteinExistence type="predicted"/>
<organism evidence="1 2">
    <name type="scientific">Coptotermes formosanus</name>
    <name type="common">Formosan subterranean termite</name>
    <dbReference type="NCBI Taxonomy" id="36987"/>
    <lineage>
        <taxon>Eukaryota</taxon>
        <taxon>Metazoa</taxon>
        <taxon>Ecdysozoa</taxon>
        <taxon>Arthropoda</taxon>
        <taxon>Hexapoda</taxon>
        <taxon>Insecta</taxon>
        <taxon>Pterygota</taxon>
        <taxon>Neoptera</taxon>
        <taxon>Polyneoptera</taxon>
        <taxon>Dictyoptera</taxon>
        <taxon>Blattodea</taxon>
        <taxon>Blattoidea</taxon>
        <taxon>Termitoidae</taxon>
        <taxon>Rhinotermitidae</taxon>
        <taxon>Coptotermes</taxon>
    </lineage>
</organism>
<dbReference type="AlphaFoldDB" id="A0A6L2Q6I8"/>
<reference evidence="2" key="1">
    <citation type="submission" date="2020-01" db="EMBL/GenBank/DDBJ databases">
        <title>Draft genome sequence of the Termite Coptotermes fromosanus.</title>
        <authorList>
            <person name="Itakura S."/>
            <person name="Yosikawa Y."/>
            <person name="Umezawa K."/>
        </authorList>
    </citation>
    <scope>NUCLEOTIDE SEQUENCE [LARGE SCALE GENOMIC DNA]</scope>
</reference>
<evidence type="ECO:0000313" key="1">
    <source>
        <dbReference type="EMBL" id="GFG40336.1"/>
    </source>
</evidence>
<name>A0A6L2Q6I8_COPFO</name>
<evidence type="ECO:0000313" key="2">
    <source>
        <dbReference type="Proteomes" id="UP000502823"/>
    </source>
</evidence>